<sequence>MSHFQKLLKTSATKLYSSIAQILNWCKKAIAGFSTQILMPFNYTFPPHADKLQQV</sequence>
<keyword evidence="2" id="KW-1185">Reference proteome</keyword>
<organism evidence="1 2">
    <name type="scientific">Microcoleus anatoxicus PTRS2</name>
    <dbReference type="NCBI Taxonomy" id="2705321"/>
    <lineage>
        <taxon>Bacteria</taxon>
        <taxon>Bacillati</taxon>
        <taxon>Cyanobacteriota</taxon>
        <taxon>Cyanophyceae</taxon>
        <taxon>Oscillatoriophycideae</taxon>
        <taxon>Oscillatoriales</taxon>
        <taxon>Microcoleaceae</taxon>
        <taxon>Microcoleus</taxon>
        <taxon>Microcoleus anatoxicus</taxon>
    </lineage>
</organism>
<dbReference type="EMBL" id="JBBLXS010000076">
    <property type="protein sequence ID" value="MEK0184840.1"/>
    <property type="molecule type" value="Genomic_DNA"/>
</dbReference>
<dbReference type="RefSeq" id="WP_340522599.1">
    <property type="nucleotide sequence ID" value="NZ_JBBLXS010000076.1"/>
</dbReference>
<evidence type="ECO:0000313" key="1">
    <source>
        <dbReference type="EMBL" id="MEK0184840.1"/>
    </source>
</evidence>
<reference evidence="1 2" key="1">
    <citation type="journal article" date="2020" name="Harmful Algae">
        <title>Molecular and morphological characterization of a novel dihydroanatoxin-a producing Microcoleus species (cyanobacteria) from the Russian River, California, USA.</title>
        <authorList>
            <person name="Conklin K.Y."/>
            <person name="Stancheva R."/>
            <person name="Otten T.G."/>
            <person name="Fadness R."/>
            <person name="Boyer G.L."/>
            <person name="Read B."/>
            <person name="Zhang X."/>
            <person name="Sheath R.G."/>
        </authorList>
    </citation>
    <scope>NUCLEOTIDE SEQUENCE [LARGE SCALE GENOMIC DNA]</scope>
    <source>
        <strain evidence="1 2">PTRS2</strain>
    </source>
</reference>
<proteinExistence type="predicted"/>
<accession>A0ABU8YKF2</accession>
<protein>
    <submittedName>
        <fullName evidence="1">Uncharacterized protein</fullName>
    </submittedName>
</protein>
<dbReference type="Proteomes" id="UP001384579">
    <property type="component" value="Unassembled WGS sequence"/>
</dbReference>
<name>A0ABU8YKF2_9CYAN</name>
<evidence type="ECO:0000313" key="2">
    <source>
        <dbReference type="Proteomes" id="UP001384579"/>
    </source>
</evidence>
<comment type="caution">
    <text evidence="1">The sequence shown here is derived from an EMBL/GenBank/DDBJ whole genome shotgun (WGS) entry which is preliminary data.</text>
</comment>
<gene>
    <name evidence="1" type="ORF">WMG39_08210</name>
</gene>